<accession>B0N3T4</accession>
<dbReference type="NCBIfam" id="TIGR00257">
    <property type="entry name" value="IMPACT_YIGZ"/>
    <property type="match status" value="1"/>
</dbReference>
<evidence type="ECO:0000259" key="3">
    <source>
        <dbReference type="Pfam" id="PF09186"/>
    </source>
</evidence>
<dbReference type="InterPro" id="IPR023582">
    <property type="entry name" value="Impact"/>
</dbReference>
<dbReference type="InterPro" id="IPR015269">
    <property type="entry name" value="UPF0029_Impact_C"/>
</dbReference>
<dbReference type="EMBL" id="ABFX02000004">
    <property type="protein sequence ID" value="EDS19106.1"/>
    <property type="molecule type" value="Genomic_DNA"/>
</dbReference>
<dbReference type="InterPro" id="IPR020568">
    <property type="entry name" value="Ribosomal_Su5_D2-typ_SF"/>
</dbReference>
<dbReference type="Gene3D" id="3.30.70.240">
    <property type="match status" value="1"/>
</dbReference>
<name>B0N3T4_9FIRM</name>
<gene>
    <name evidence="4" type="ORF">CLORAM_01102</name>
</gene>
<dbReference type="InterPro" id="IPR020569">
    <property type="entry name" value="UPF0029_Impact_CS"/>
</dbReference>
<evidence type="ECO:0000313" key="4">
    <source>
        <dbReference type="EMBL" id="EDS19106.1"/>
    </source>
</evidence>
<sequence length="210" mass="24280">MCYDNKEMRDLMKSVREITTYKWIIKKSEFICTLIPCNDETAIDNIIKEYQEKYHDATHNCIAYIVGTQKRANDNGEPSGTAGLPMLDVLEKNKLTNIIAIVTRYFGGIKLGAGGLTRAYRQSVADALKGAEIVEKFSVPLYKITVDYSYTKKFEHLIKVHHIKCINTEYLDRVSYTCYLENESFLTIIQDLTNNTYTKEYLRHDYIELS</sequence>
<dbReference type="GO" id="GO:0006446">
    <property type="term" value="P:regulation of translational initiation"/>
    <property type="evidence" value="ECO:0007669"/>
    <property type="project" value="TreeGrafter"/>
</dbReference>
<dbReference type="PANTHER" id="PTHR16301:SF20">
    <property type="entry name" value="IMPACT FAMILY MEMBER YIGZ"/>
    <property type="match status" value="1"/>
</dbReference>
<feature type="domain" description="UPF0029" evidence="3">
    <location>
        <begin position="144"/>
        <end position="196"/>
    </location>
</feature>
<dbReference type="HOGENOM" id="CLU_083552_2_1_9"/>
<dbReference type="InterPro" id="IPR036956">
    <property type="entry name" value="Impact_N_sf"/>
</dbReference>
<dbReference type="InterPro" id="IPR015796">
    <property type="entry name" value="Impact_YigZ-like"/>
</dbReference>
<dbReference type="eggNOG" id="COG1739">
    <property type="taxonomic scope" value="Bacteria"/>
</dbReference>
<dbReference type="Pfam" id="PF01205">
    <property type="entry name" value="Impact_N"/>
    <property type="match status" value="1"/>
</dbReference>
<reference evidence="4" key="2">
    <citation type="submission" date="2014-06" db="EMBL/GenBank/DDBJ databases">
        <title>Draft genome sequence of Clostridium ramosum(DSM 1402).</title>
        <authorList>
            <person name="Sudarsanam P."/>
            <person name="Ley R."/>
            <person name="Guruge J."/>
            <person name="Turnbaugh P.J."/>
            <person name="Mahowald M."/>
            <person name="Liep D."/>
            <person name="Gordon J."/>
        </authorList>
    </citation>
    <scope>NUCLEOTIDE SEQUENCE</scope>
    <source>
        <strain evidence="4">DSM 1402</strain>
    </source>
</reference>
<comment type="caution">
    <text evidence="4">The sequence shown here is derived from an EMBL/GenBank/DDBJ whole genome shotgun (WGS) entry which is preliminary data.</text>
</comment>
<dbReference type="PROSITE" id="PS00910">
    <property type="entry name" value="UPF0029"/>
    <property type="match status" value="1"/>
</dbReference>
<keyword evidence="5" id="KW-1185">Reference proteome</keyword>
<evidence type="ECO:0000313" key="5">
    <source>
        <dbReference type="Proteomes" id="UP000005798"/>
    </source>
</evidence>
<comment type="similarity">
    <text evidence="1">Belongs to the IMPACT family.</text>
</comment>
<evidence type="ECO:0000256" key="1">
    <source>
        <dbReference type="ARBA" id="ARBA00007665"/>
    </source>
</evidence>
<evidence type="ECO:0000259" key="2">
    <source>
        <dbReference type="Pfam" id="PF01205"/>
    </source>
</evidence>
<proteinExistence type="inferred from homology"/>
<dbReference type="SUPFAM" id="SSF54211">
    <property type="entry name" value="Ribosomal protein S5 domain 2-like"/>
    <property type="match status" value="1"/>
</dbReference>
<dbReference type="InterPro" id="IPR035647">
    <property type="entry name" value="EFG_III/V"/>
</dbReference>
<protein>
    <submittedName>
        <fullName evidence="4">YigZ family protein</fullName>
    </submittedName>
</protein>
<dbReference type="SUPFAM" id="SSF54980">
    <property type="entry name" value="EF-G C-terminal domain-like"/>
    <property type="match status" value="1"/>
</dbReference>
<dbReference type="AlphaFoldDB" id="B0N3T4"/>
<dbReference type="Gene3D" id="3.30.230.30">
    <property type="entry name" value="Impact, N-terminal domain"/>
    <property type="match status" value="1"/>
</dbReference>
<organism evidence="4 5">
    <name type="scientific">Thomasclavelia ramosa DSM 1402</name>
    <dbReference type="NCBI Taxonomy" id="445974"/>
    <lineage>
        <taxon>Bacteria</taxon>
        <taxon>Bacillati</taxon>
        <taxon>Bacillota</taxon>
        <taxon>Erysipelotrichia</taxon>
        <taxon>Erysipelotrichales</taxon>
        <taxon>Coprobacillaceae</taxon>
        <taxon>Thomasclavelia</taxon>
    </lineage>
</organism>
<feature type="domain" description="Impact N-terminal" evidence="2">
    <location>
        <begin position="26"/>
        <end position="128"/>
    </location>
</feature>
<dbReference type="InterPro" id="IPR001498">
    <property type="entry name" value="Impact_N"/>
</dbReference>
<dbReference type="PANTHER" id="PTHR16301">
    <property type="entry name" value="IMPACT-RELATED"/>
    <property type="match status" value="1"/>
</dbReference>
<dbReference type="GO" id="GO:0005737">
    <property type="term" value="C:cytoplasm"/>
    <property type="evidence" value="ECO:0007669"/>
    <property type="project" value="TreeGrafter"/>
</dbReference>
<dbReference type="Proteomes" id="UP000005798">
    <property type="component" value="Unassembled WGS sequence"/>
</dbReference>
<dbReference type="Pfam" id="PF09186">
    <property type="entry name" value="DUF1949"/>
    <property type="match status" value="1"/>
</dbReference>
<reference evidence="4" key="1">
    <citation type="submission" date="2007-11" db="EMBL/GenBank/DDBJ databases">
        <authorList>
            <person name="Fulton L."/>
            <person name="Clifton S."/>
            <person name="Fulton B."/>
            <person name="Xu J."/>
            <person name="Minx P."/>
            <person name="Pepin K.H."/>
            <person name="Johnson M."/>
            <person name="Thiruvilangam P."/>
            <person name="Bhonagiri V."/>
            <person name="Nash W.E."/>
            <person name="Mardis E.R."/>
            <person name="Wilson R.K."/>
        </authorList>
    </citation>
    <scope>NUCLEOTIDE SEQUENCE [LARGE SCALE GENOMIC DNA]</scope>
    <source>
        <strain evidence="4">DSM 1402</strain>
    </source>
</reference>